<dbReference type="EMBL" id="DXEU01000190">
    <property type="protein sequence ID" value="HIX53217.1"/>
    <property type="molecule type" value="Genomic_DNA"/>
</dbReference>
<protein>
    <submittedName>
        <fullName evidence="1">Uncharacterized protein</fullName>
    </submittedName>
</protein>
<proteinExistence type="predicted"/>
<evidence type="ECO:0000313" key="1">
    <source>
        <dbReference type="EMBL" id="HIX53217.1"/>
    </source>
</evidence>
<evidence type="ECO:0000313" key="2">
    <source>
        <dbReference type="Proteomes" id="UP000886780"/>
    </source>
</evidence>
<dbReference type="AlphaFoldDB" id="A0A9D1W6G8"/>
<reference evidence="1" key="1">
    <citation type="journal article" date="2021" name="PeerJ">
        <title>Extensive microbial diversity within the chicken gut microbiome revealed by metagenomics and culture.</title>
        <authorList>
            <person name="Gilroy R."/>
            <person name="Ravi A."/>
            <person name="Getino M."/>
            <person name="Pursley I."/>
            <person name="Horton D.L."/>
            <person name="Alikhan N.F."/>
            <person name="Baker D."/>
            <person name="Gharbi K."/>
            <person name="Hall N."/>
            <person name="Watson M."/>
            <person name="Adriaenssens E.M."/>
            <person name="Foster-Nyarko E."/>
            <person name="Jarju S."/>
            <person name="Secka A."/>
            <person name="Antonio M."/>
            <person name="Oren A."/>
            <person name="Chaudhuri R.R."/>
            <person name="La Ragione R."/>
            <person name="Hildebrand F."/>
            <person name="Pallen M.J."/>
        </authorList>
    </citation>
    <scope>NUCLEOTIDE SEQUENCE</scope>
    <source>
        <strain evidence="1">ChiGjej4B4-12881</strain>
    </source>
</reference>
<name>A0A9D1W6G8_9FIRM</name>
<dbReference type="Proteomes" id="UP000886780">
    <property type="component" value="Unassembled WGS sequence"/>
</dbReference>
<feature type="non-terminal residue" evidence="1">
    <location>
        <position position="1"/>
    </location>
</feature>
<organism evidence="1 2">
    <name type="scientific">Candidatus Lachnoclostridium stercoripullorum</name>
    <dbReference type="NCBI Taxonomy" id="2838635"/>
    <lineage>
        <taxon>Bacteria</taxon>
        <taxon>Bacillati</taxon>
        <taxon>Bacillota</taxon>
        <taxon>Clostridia</taxon>
        <taxon>Lachnospirales</taxon>
        <taxon>Lachnospiraceae</taxon>
    </lineage>
</organism>
<comment type="caution">
    <text evidence="1">The sequence shown here is derived from an EMBL/GenBank/DDBJ whole genome shotgun (WGS) entry which is preliminary data.</text>
</comment>
<accession>A0A9D1W6G8</accession>
<reference evidence="1" key="2">
    <citation type="submission" date="2021-04" db="EMBL/GenBank/DDBJ databases">
        <authorList>
            <person name="Gilroy R."/>
        </authorList>
    </citation>
    <scope>NUCLEOTIDE SEQUENCE</scope>
    <source>
        <strain evidence="1">ChiGjej4B4-12881</strain>
    </source>
</reference>
<sequence length="66" mass="7398">STAKLDITSGKVLLLQNAYIIAPAAQAMDSPKYRAYCIQPNVRLYLNKAIRKNKIVVTAKGYTWKI</sequence>
<gene>
    <name evidence="1" type="ORF">IAA28_10495</name>
</gene>